<keyword evidence="12" id="KW-0067">ATP-binding</keyword>
<dbReference type="InterPro" id="IPR025669">
    <property type="entry name" value="AAA_dom"/>
</dbReference>
<evidence type="ECO:0000256" key="6">
    <source>
        <dbReference type="ARBA" id="ARBA00022475"/>
    </source>
</evidence>
<comment type="subcellular location">
    <subcellularLocation>
        <location evidence="1">Cell inner membrane</location>
        <topology evidence="1">Multi-pass membrane protein</topology>
    </subcellularLocation>
</comment>
<comment type="caution">
    <text evidence="19">The sequence shown here is derived from an EMBL/GenBank/DDBJ whole genome shotgun (WGS) entry which is preliminary data.</text>
</comment>
<dbReference type="Gene3D" id="3.40.50.300">
    <property type="entry name" value="P-loop containing nucleotide triphosphate hydrolases"/>
    <property type="match status" value="1"/>
</dbReference>
<evidence type="ECO:0000256" key="3">
    <source>
        <dbReference type="ARBA" id="ARBA00007316"/>
    </source>
</evidence>
<protein>
    <recommendedName>
        <fullName evidence="5">non-specific protein-tyrosine kinase</fullName>
        <ecNumber evidence="5">2.7.10.2</ecNumber>
    </recommendedName>
</protein>
<accession>A0ABV7SE67</accession>
<name>A0ABV7SE67_9ACTN</name>
<dbReference type="InterPro" id="IPR003856">
    <property type="entry name" value="LPS_length_determ_N"/>
</dbReference>
<comment type="similarity">
    <text evidence="3">Belongs to the CpsD/CapB family.</text>
</comment>
<dbReference type="CDD" id="cd05387">
    <property type="entry name" value="BY-kinase"/>
    <property type="match status" value="1"/>
</dbReference>
<keyword evidence="10" id="KW-0547">Nucleotide-binding</keyword>
<sequence length="490" mass="51412">MDLHGFLKALSRRWSTMVVCLVLGIGAALAATGLSAPVYEARTQLFVATRGSEDTAQLNQGQSFSQARVQSYAAIVTTRQVTVPVVKELRLHTTPEELARRITAVAPINTVLIDIKVKDAVPGRAARIANAVAERFSAVVEELETPKHPISSKRFRRSRVEDPVSPVSLGVTQEAVAPTRPVSPNPLLNLTAGVLGGLLLGAGLVALRETLDTTFKASEALGEFTDLPCLGTIPYDKNAPKQPLVSTDGHSKRAEAFRRLRTNLQFSQVDDPPRIIAVTSSVPGEGKTNTSVNLALSLAEAGVSTCLVDADLRRPSVASTFGLVQDAGLTTVLIGQAGIGDVMQQVAGGLSVLASGAVPPNPTELLASARMDEVLRELASTYEVVIVDTAPLLPVADTVGLASLTQGALLVVRAAKTSRDQVRTAAESLDRVGVRVLGSVFSMAPLSKGGRYGRYGAYGYGGYGELPAPRTAAPLKETAASAGARVTGER</sequence>
<evidence type="ECO:0000256" key="7">
    <source>
        <dbReference type="ARBA" id="ARBA00022519"/>
    </source>
</evidence>
<keyword evidence="8 19" id="KW-0808">Transferase</keyword>
<keyword evidence="11" id="KW-0418">Kinase</keyword>
<evidence type="ECO:0000256" key="8">
    <source>
        <dbReference type="ARBA" id="ARBA00022679"/>
    </source>
</evidence>
<evidence type="ECO:0000256" key="5">
    <source>
        <dbReference type="ARBA" id="ARBA00011903"/>
    </source>
</evidence>
<evidence type="ECO:0000256" key="9">
    <source>
        <dbReference type="ARBA" id="ARBA00022692"/>
    </source>
</evidence>
<evidence type="ECO:0000256" key="12">
    <source>
        <dbReference type="ARBA" id="ARBA00022840"/>
    </source>
</evidence>
<dbReference type="Proteomes" id="UP001595701">
    <property type="component" value="Unassembled WGS sequence"/>
</dbReference>
<evidence type="ECO:0000256" key="14">
    <source>
        <dbReference type="ARBA" id="ARBA00023136"/>
    </source>
</evidence>
<evidence type="ECO:0000259" key="17">
    <source>
        <dbReference type="Pfam" id="PF02706"/>
    </source>
</evidence>
<feature type="domain" description="Polysaccharide chain length determinant N-terminal" evidence="17">
    <location>
        <begin position="1"/>
        <end position="89"/>
    </location>
</feature>
<dbReference type="InterPro" id="IPR005702">
    <property type="entry name" value="Wzc-like_C"/>
</dbReference>
<evidence type="ECO:0000256" key="16">
    <source>
        <dbReference type="ARBA" id="ARBA00051245"/>
    </source>
</evidence>
<evidence type="ECO:0000256" key="4">
    <source>
        <dbReference type="ARBA" id="ARBA00008883"/>
    </source>
</evidence>
<feature type="domain" description="AAA" evidence="18">
    <location>
        <begin position="274"/>
        <end position="403"/>
    </location>
</feature>
<evidence type="ECO:0000259" key="18">
    <source>
        <dbReference type="Pfam" id="PF13614"/>
    </source>
</evidence>
<keyword evidence="9" id="KW-0812">Transmembrane</keyword>
<dbReference type="Pfam" id="PF02706">
    <property type="entry name" value="Wzz"/>
    <property type="match status" value="1"/>
</dbReference>
<dbReference type="NCBIfam" id="TIGR01007">
    <property type="entry name" value="eps_fam"/>
    <property type="match status" value="1"/>
</dbReference>
<dbReference type="GO" id="GO:0004715">
    <property type="term" value="F:non-membrane spanning protein tyrosine kinase activity"/>
    <property type="evidence" value="ECO:0007669"/>
    <property type="project" value="UniProtKB-EC"/>
</dbReference>
<dbReference type="RefSeq" id="WP_310763133.1">
    <property type="nucleotide sequence ID" value="NZ_JBHRWR010000008.1"/>
</dbReference>
<keyword evidence="13" id="KW-1133">Transmembrane helix</keyword>
<keyword evidence="6" id="KW-1003">Cell membrane</keyword>
<dbReference type="InterPro" id="IPR027417">
    <property type="entry name" value="P-loop_NTPase"/>
</dbReference>
<dbReference type="PANTHER" id="PTHR32309">
    <property type="entry name" value="TYROSINE-PROTEIN KINASE"/>
    <property type="match status" value="1"/>
</dbReference>
<dbReference type="PANTHER" id="PTHR32309:SF13">
    <property type="entry name" value="FERRIC ENTEROBACTIN TRANSPORT PROTEIN FEPE"/>
    <property type="match status" value="1"/>
</dbReference>
<evidence type="ECO:0000313" key="19">
    <source>
        <dbReference type="EMBL" id="MFC3573670.1"/>
    </source>
</evidence>
<evidence type="ECO:0000256" key="11">
    <source>
        <dbReference type="ARBA" id="ARBA00022777"/>
    </source>
</evidence>
<comment type="catalytic activity">
    <reaction evidence="16">
        <text>L-tyrosyl-[protein] + ATP = O-phospho-L-tyrosyl-[protein] + ADP + H(+)</text>
        <dbReference type="Rhea" id="RHEA:10596"/>
        <dbReference type="Rhea" id="RHEA-COMP:10136"/>
        <dbReference type="Rhea" id="RHEA-COMP:20101"/>
        <dbReference type="ChEBI" id="CHEBI:15378"/>
        <dbReference type="ChEBI" id="CHEBI:30616"/>
        <dbReference type="ChEBI" id="CHEBI:46858"/>
        <dbReference type="ChEBI" id="CHEBI:61978"/>
        <dbReference type="ChEBI" id="CHEBI:456216"/>
        <dbReference type="EC" id="2.7.10.2"/>
    </reaction>
</comment>
<comment type="similarity">
    <text evidence="2">Belongs to the CpsC/CapA family.</text>
</comment>
<comment type="similarity">
    <text evidence="4">Belongs to the etk/wzc family.</text>
</comment>
<gene>
    <name evidence="19" type="ORF">ACFOZ0_10390</name>
</gene>
<dbReference type="EC" id="2.7.10.2" evidence="5"/>
<keyword evidence="14" id="KW-0472">Membrane</keyword>
<dbReference type="InterPro" id="IPR050445">
    <property type="entry name" value="Bact_polysacc_biosynth/exp"/>
</dbReference>
<keyword evidence="20" id="KW-1185">Reference proteome</keyword>
<evidence type="ECO:0000256" key="10">
    <source>
        <dbReference type="ARBA" id="ARBA00022741"/>
    </source>
</evidence>
<organism evidence="19 20">
    <name type="scientific">Streptomyces yaanensis</name>
    <dbReference type="NCBI Taxonomy" id="1142239"/>
    <lineage>
        <taxon>Bacteria</taxon>
        <taxon>Bacillati</taxon>
        <taxon>Actinomycetota</taxon>
        <taxon>Actinomycetes</taxon>
        <taxon>Kitasatosporales</taxon>
        <taxon>Streptomycetaceae</taxon>
        <taxon>Streptomyces</taxon>
    </lineage>
</organism>
<evidence type="ECO:0000313" key="20">
    <source>
        <dbReference type="Proteomes" id="UP001595701"/>
    </source>
</evidence>
<keyword evidence="7" id="KW-0997">Cell inner membrane</keyword>
<evidence type="ECO:0000256" key="15">
    <source>
        <dbReference type="ARBA" id="ARBA00023137"/>
    </source>
</evidence>
<evidence type="ECO:0000256" key="2">
    <source>
        <dbReference type="ARBA" id="ARBA00006683"/>
    </source>
</evidence>
<dbReference type="EMBL" id="JBHRWR010000008">
    <property type="protein sequence ID" value="MFC3573670.1"/>
    <property type="molecule type" value="Genomic_DNA"/>
</dbReference>
<keyword evidence="15" id="KW-0829">Tyrosine-protein kinase</keyword>
<evidence type="ECO:0000256" key="1">
    <source>
        <dbReference type="ARBA" id="ARBA00004429"/>
    </source>
</evidence>
<proteinExistence type="inferred from homology"/>
<dbReference type="Pfam" id="PF13614">
    <property type="entry name" value="AAA_31"/>
    <property type="match status" value="1"/>
</dbReference>
<reference evidence="20" key="1">
    <citation type="journal article" date="2019" name="Int. J. Syst. Evol. Microbiol.">
        <title>The Global Catalogue of Microorganisms (GCM) 10K type strain sequencing project: providing services to taxonomists for standard genome sequencing and annotation.</title>
        <authorList>
            <consortium name="The Broad Institute Genomics Platform"/>
            <consortium name="The Broad Institute Genome Sequencing Center for Infectious Disease"/>
            <person name="Wu L."/>
            <person name="Ma J."/>
        </authorList>
    </citation>
    <scope>NUCLEOTIDE SEQUENCE [LARGE SCALE GENOMIC DNA]</scope>
    <source>
        <strain evidence="20">CGMCC 4.7035</strain>
    </source>
</reference>
<evidence type="ECO:0000256" key="13">
    <source>
        <dbReference type="ARBA" id="ARBA00022989"/>
    </source>
</evidence>
<dbReference type="SUPFAM" id="SSF52540">
    <property type="entry name" value="P-loop containing nucleoside triphosphate hydrolases"/>
    <property type="match status" value="1"/>
</dbReference>